<evidence type="ECO:0000256" key="2">
    <source>
        <dbReference type="SAM" id="MobiDB-lite"/>
    </source>
</evidence>
<dbReference type="AlphaFoldDB" id="A0A2G8KZS6"/>
<dbReference type="PANTHER" id="PTHR19963:SF30">
    <property type="entry name" value="ENDONUCLEASE_EXONUCLEASE_PHOSPHATASE DOMAIN-CONTAINING PROTEIN"/>
    <property type="match status" value="1"/>
</dbReference>
<keyword evidence="1" id="KW-0479">Metal-binding</keyword>
<dbReference type="GO" id="GO:0008270">
    <property type="term" value="F:zinc ion binding"/>
    <property type="evidence" value="ECO:0007669"/>
    <property type="project" value="UniProtKB-KW"/>
</dbReference>
<dbReference type="SUPFAM" id="SSF57756">
    <property type="entry name" value="Retrovirus zinc finger-like domains"/>
    <property type="match status" value="1"/>
</dbReference>
<keyword evidence="1" id="KW-0863">Zinc-finger</keyword>
<reference evidence="4 5" key="1">
    <citation type="journal article" date="2017" name="PLoS Biol.">
        <title>The sea cucumber genome provides insights into morphological evolution and visceral regeneration.</title>
        <authorList>
            <person name="Zhang X."/>
            <person name="Sun L."/>
            <person name="Yuan J."/>
            <person name="Sun Y."/>
            <person name="Gao Y."/>
            <person name="Zhang L."/>
            <person name="Li S."/>
            <person name="Dai H."/>
            <person name="Hamel J.F."/>
            <person name="Liu C."/>
            <person name="Yu Y."/>
            <person name="Liu S."/>
            <person name="Lin W."/>
            <person name="Guo K."/>
            <person name="Jin S."/>
            <person name="Xu P."/>
            <person name="Storey K.B."/>
            <person name="Huan P."/>
            <person name="Zhang T."/>
            <person name="Zhou Y."/>
            <person name="Zhang J."/>
            <person name="Lin C."/>
            <person name="Li X."/>
            <person name="Xing L."/>
            <person name="Huo D."/>
            <person name="Sun M."/>
            <person name="Wang L."/>
            <person name="Mercier A."/>
            <person name="Li F."/>
            <person name="Yang H."/>
            <person name="Xiang J."/>
        </authorList>
    </citation>
    <scope>NUCLEOTIDE SEQUENCE [LARGE SCALE GENOMIC DNA]</scope>
    <source>
        <strain evidence="4">Shaxun</strain>
        <tissue evidence="4">Muscle</tissue>
    </source>
</reference>
<comment type="caution">
    <text evidence="4">The sequence shown here is derived from an EMBL/GenBank/DDBJ whole genome shotgun (WGS) entry which is preliminary data.</text>
</comment>
<dbReference type="SMART" id="SM00343">
    <property type="entry name" value="ZnF_C2HC"/>
    <property type="match status" value="1"/>
</dbReference>
<sequence length="286" mass="32440">MPIGNTHRAPPPTFDGSTPWKDYLVQFELIAELNGWDERCRSLQLAASLRGPAQAVLADMEPVRRRRFHLLVDALEQRFGKRNQTEVFKAILRNRSRNPTETLPELAHDIKRLLSRAYPDASLEMKETLAKDFFIDALGDSDIKWKVYQARPRCLEDAVTIAVELEAFGLAESKKSSSRKLAVRTVGEKVEPKTKPEVGDELAKTLMTALEKGFQTLTQQFSQLQTSRQSGPGGYRRKMNDGKCWECGETGHFSRDCPERKKDRLSQESTNDRETSSSQPRRAETG</sequence>
<protein>
    <recommendedName>
        <fullName evidence="3">CCHC-type domain-containing protein</fullName>
    </recommendedName>
</protein>
<organism evidence="4 5">
    <name type="scientific">Stichopus japonicus</name>
    <name type="common">Sea cucumber</name>
    <dbReference type="NCBI Taxonomy" id="307972"/>
    <lineage>
        <taxon>Eukaryota</taxon>
        <taxon>Metazoa</taxon>
        <taxon>Echinodermata</taxon>
        <taxon>Eleutherozoa</taxon>
        <taxon>Echinozoa</taxon>
        <taxon>Holothuroidea</taxon>
        <taxon>Aspidochirotacea</taxon>
        <taxon>Aspidochirotida</taxon>
        <taxon>Stichopodidae</taxon>
        <taxon>Apostichopus</taxon>
    </lineage>
</organism>
<dbReference type="PANTHER" id="PTHR19963">
    <property type="entry name" value="CCHC-TYPE DOMAIN-CONTAINING PROTEIN"/>
    <property type="match status" value="1"/>
</dbReference>
<dbReference type="Gene3D" id="4.10.60.10">
    <property type="entry name" value="Zinc finger, CCHC-type"/>
    <property type="match status" value="1"/>
</dbReference>
<dbReference type="EMBL" id="MRZV01000283">
    <property type="protein sequence ID" value="PIK53514.1"/>
    <property type="molecule type" value="Genomic_DNA"/>
</dbReference>
<evidence type="ECO:0000259" key="3">
    <source>
        <dbReference type="PROSITE" id="PS50158"/>
    </source>
</evidence>
<gene>
    <name evidence="4" type="ORF">BSL78_09608</name>
</gene>
<proteinExistence type="predicted"/>
<keyword evidence="1" id="KW-0862">Zinc</keyword>
<dbReference type="PROSITE" id="PS50158">
    <property type="entry name" value="ZF_CCHC"/>
    <property type="match status" value="1"/>
</dbReference>
<dbReference type="InterPro" id="IPR036875">
    <property type="entry name" value="Znf_CCHC_sf"/>
</dbReference>
<keyword evidence="5" id="KW-1185">Reference proteome</keyword>
<dbReference type="InterPro" id="IPR001878">
    <property type="entry name" value="Znf_CCHC"/>
</dbReference>
<dbReference type="Pfam" id="PF00098">
    <property type="entry name" value="zf-CCHC"/>
    <property type="match status" value="1"/>
</dbReference>
<evidence type="ECO:0000313" key="4">
    <source>
        <dbReference type="EMBL" id="PIK53514.1"/>
    </source>
</evidence>
<feature type="region of interest" description="Disordered" evidence="2">
    <location>
        <begin position="222"/>
        <end position="241"/>
    </location>
</feature>
<feature type="domain" description="CCHC-type" evidence="3">
    <location>
        <begin position="243"/>
        <end position="259"/>
    </location>
</feature>
<evidence type="ECO:0000256" key="1">
    <source>
        <dbReference type="PROSITE-ProRule" id="PRU00047"/>
    </source>
</evidence>
<name>A0A2G8KZS6_STIJA</name>
<feature type="region of interest" description="Disordered" evidence="2">
    <location>
        <begin position="249"/>
        <end position="286"/>
    </location>
</feature>
<dbReference type="Proteomes" id="UP000230750">
    <property type="component" value="Unassembled WGS sequence"/>
</dbReference>
<evidence type="ECO:0000313" key="5">
    <source>
        <dbReference type="Proteomes" id="UP000230750"/>
    </source>
</evidence>
<feature type="compositionally biased region" description="Basic and acidic residues" evidence="2">
    <location>
        <begin position="252"/>
        <end position="286"/>
    </location>
</feature>
<dbReference type="OrthoDB" id="5957375at2759"/>
<accession>A0A2G8KZS6</accession>
<dbReference type="GO" id="GO:0003676">
    <property type="term" value="F:nucleic acid binding"/>
    <property type="evidence" value="ECO:0007669"/>
    <property type="project" value="InterPro"/>
</dbReference>